<keyword evidence="13" id="KW-0560">Oxidoreductase</keyword>
<keyword evidence="12" id="KW-0274">FAD</keyword>
<comment type="function">
    <text evidence="4">Nitrate reductase is a key enzyme involved in the first step of nitrate assimilation in plants, fungi and bacteria.</text>
</comment>
<dbReference type="PROSITE" id="PS50255">
    <property type="entry name" value="CYTOCHROME_B5_2"/>
    <property type="match status" value="1"/>
</dbReference>
<dbReference type="InterPro" id="IPR008335">
    <property type="entry name" value="Mopterin_OxRdtase_euk"/>
</dbReference>
<dbReference type="EMBL" id="JAZHXI010000012">
    <property type="protein sequence ID" value="KAL2065747.1"/>
    <property type="molecule type" value="Genomic_DNA"/>
</dbReference>
<evidence type="ECO:0000256" key="5">
    <source>
        <dbReference type="ARBA" id="ARBA00006253"/>
    </source>
</evidence>
<dbReference type="InterPro" id="IPR039261">
    <property type="entry name" value="FNR_nucleotide-bd"/>
</dbReference>
<evidence type="ECO:0000259" key="17">
    <source>
        <dbReference type="PROSITE" id="PS50255"/>
    </source>
</evidence>
<protein>
    <recommendedName>
        <fullName evidence="8">Nitrate reductase [NADPH]</fullName>
        <ecNumber evidence="7">1.7.1.3</ecNumber>
    </recommendedName>
</protein>
<feature type="region of interest" description="Disordered" evidence="16">
    <location>
        <begin position="1"/>
        <end position="74"/>
    </location>
</feature>
<proteinExistence type="inferred from homology"/>
<comment type="cofactor">
    <cofactor evidence="3">
        <name>FAD</name>
        <dbReference type="ChEBI" id="CHEBI:57692"/>
    </cofactor>
</comment>
<evidence type="ECO:0000256" key="7">
    <source>
        <dbReference type="ARBA" id="ARBA00012673"/>
    </source>
</evidence>
<dbReference type="Proteomes" id="UP001595075">
    <property type="component" value="Unassembled WGS sequence"/>
</dbReference>
<evidence type="ECO:0000256" key="4">
    <source>
        <dbReference type="ARBA" id="ARBA00003838"/>
    </source>
</evidence>
<dbReference type="Pfam" id="PF00174">
    <property type="entry name" value="Oxidored_molyb"/>
    <property type="match status" value="1"/>
</dbReference>
<dbReference type="SUPFAM" id="SSF81296">
    <property type="entry name" value="E set domains"/>
    <property type="match status" value="1"/>
</dbReference>
<dbReference type="InterPro" id="IPR005066">
    <property type="entry name" value="MoCF_OxRdtse_dimer"/>
</dbReference>
<name>A0ABR4C894_9HELO</name>
<dbReference type="CDD" id="cd06183">
    <property type="entry name" value="cyt_b5_reduct_like"/>
    <property type="match status" value="1"/>
</dbReference>
<comment type="catalytic activity">
    <reaction evidence="15">
        <text>nitrite + NADP(+) + H2O = nitrate + NADPH + H(+)</text>
        <dbReference type="Rhea" id="RHEA:19061"/>
        <dbReference type="ChEBI" id="CHEBI:15377"/>
        <dbReference type="ChEBI" id="CHEBI:15378"/>
        <dbReference type="ChEBI" id="CHEBI:16301"/>
        <dbReference type="ChEBI" id="CHEBI:17632"/>
        <dbReference type="ChEBI" id="CHEBI:57783"/>
        <dbReference type="ChEBI" id="CHEBI:58349"/>
        <dbReference type="EC" id="1.7.1.3"/>
    </reaction>
</comment>
<dbReference type="InterPro" id="IPR000572">
    <property type="entry name" value="OxRdtase_Mopterin-bd_dom"/>
</dbReference>
<evidence type="ECO:0000256" key="13">
    <source>
        <dbReference type="ARBA" id="ARBA00023002"/>
    </source>
</evidence>
<evidence type="ECO:0000256" key="8">
    <source>
        <dbReference type="ARBA" id="ARBA00015499"/>
    </source>
</evidence>
<comment type="cofactor">
    <cofactor evidence="2">
        <name>heme</name>
        <dbReference type="ChEBI" id="CHEBI:30413"/>
    </cofactor>
</comment>
<evidence type="ECO:0000313" key="20">
    <source>
        <dbReference type="Proteomes" id="UP001595075"/>
    </source>
</evidence>
<dbReference type="Gene3D" id="2.60.40.650">
    <property type="match status" value="1"/>
</dbReference>
<evidence type="ECO:0000256" key="6">
    <source>
        <dbReference type="ARBA" id="ARBA00011738"/>
    </source>
</evidence>
<evidence type="ECO:0000256" key="14">
    <source>
        <dbReference type="ARBA" id="ARBA00023063"/>
    </source>
</evidence>
<evidence type="ECO:0000256" key="16">
    <source>
        <dbReference type="SAM" id="MobiDB-lite"/>
    </source>
</evidence>
<dbReference type="PRINTS" id="PR00407">
    <property type="entry name" value="EUMOPTERIN"/>
</dbReference>
<feature type="domain" description="Cytochrome b5 heme-binding" evidence="17">
    <location>
        <begin position="706"/>
        <end position="803"/>
    </location>
</feature>
<dbReference type="Pfam" id="PF00970">
    <property type="entry name" value="FAD_binding_6"/>
    <property type="match status" value="1"/>
</dbReference>
<keyword evidence="20" id="KW-1185">Reference proteome</keyword>
<accession>A0ABR4C894</accession>
<dbReference type="Pfam" id="PF00173">
    <property type="entry name" value="Cyt-b5"/>
    <property type="match status" value="1"/>
</dbReference>
<gene>
    <name evidence="19" type="ORF">VTL71DRAFT_3417</name>
</gene>
<evidence type="ECO:0000259" key="18">
    <source>
        <dbReference type="PROSITE" id="PS51384"/>
    </source>
</evidence>
<keyword evidence="14" id="KW-0534">Nitrate assimilation</keyword>
<dbReference type="PROSITE" id="PS51384">
    <property type="entry name" value="FAD_FR"/>
    <property type="match status" value="1"/>
</dbReference>
<comment type="subunit">
    <text evidence="6">Homodimer.</text>
</comment>
<evidence type="ECO:0000256" key="11">
    <source>
        <dbReference type="ARBA" id="ARBA00022723"/>
    </source>
</evidence>
<feature type="domain" description="FAD-binding FR-type" evidence="18">
    <location>
        <begin position="836"/>
        <end position="948"/>
    </location>
</feature>
<dbReference type="Pfam" id="PF03404">
    <property type="entry name" value="Mo-co_dimer"/>
    <property type="match status" value="1"/>
</dbReference>
<dbReference type="EC" id="1.7.1.3" evidence="7"/>
<dbReference type="Gene3D" id="2.40.30.10">
    <property type="entry name" value="Translation factors"/>
    <property type="match status" value="1"/>
</dbReference>
<dbReference type="SUPFAM" id="SSF63380">
    <property type="entry name" value="Riboflavin synthase domain-like"/>
    <property type="match status" value="1"/>
</dbReference>
<dbReference type="Gene3D" id="3.40.50.80">
    <property type="entry name" value="Nucleotide-binding domain of ferredoxin-NADP reductase (FNR) module"/>
    <property type="match status" value="1"/>
</dbReference>
<evidence type="ECO:0000256" key="2">
    <source>
        <dbReference type="ARBA" id="ARBA00001971"/>
    </source>
</evidence>
<dbReference type="SMART" id="SM01117">
    <property type="entry name" value="Cyt-b5"/>
    <property type="match status" value="1"/>
</dbReference>
<dbReference type="InterPro" id="IPR001433">
    <property type="entry name" value="OxRdtase_FAD/NAD-bd"/>
</dbReference>
<dbReference type="Gene3D" id="3.90.420.10">
    <property type="entry name" value="Oxidoreductase, molybdopterin-binding domain"/>
    <property type="match status" value="1"/>
</dbReference>
<dbReference type="InterPro" id="IPR001199">
    <property type="entry name" value="Cyt_B5-like_heme/steroid-bd"/>
</dbReference>
<keyword evidence="9" id="KW-0500">Molybdenum</keyword>
<feature type="compositionally biased region" description="Basic and acidic residues" evidence="16">
    <location>
        <begin position="133"/>
        <end position="196"/>
    </location>
</feature>
<dbReference type="InterPro" id="IPR017927">
    <property type="entry name" value="FAD-bd_FR_type"/>
</dbReference>
<reference evidence="19 20" key="1">
    <citation type="journal article" date="2024" name="Commun. Biol.">
        <title>Comparative genomic analysis of thermophilic fungi reveals convergent evolutionary adaptations and gene losses.</title>
        <authorList>
            <person name="Steindorff A.S."/>
            <person name="Aguilar-Pontes M.V."/>
            <person name="Robinson A.J."/>
            <person name="Andreopoulos B."/>
            <person name="LaButti K."/>
            <person name="Kuo A."/>
            <person name="Mondo S."/>
            <person name="Riley R."/>
            <person name="Otillar R."/>
            <person name="Haridas S."/>
            <person name="Lipzen A."/>
            <person name="Grimwood J."/>
            <person name="Schmutz J."/>
            <person name="Clum A."/>
            <person name="Reid I.D."/>
            <person name="Moisan M.C."/>
            <person name="Butler G."/>
            <person name="Nguyen T.T.M."/>
            <person name="Dewar K."/>
            <person name="Conant G."/>
            <person name="Drula E."/>
            <person name="Henrissat B."/>
            <person name="Hansel C."/>
            <person name="Singer S."/>
            <person name="Hutchinson M.I."/>
            <person name="de Vries R.P."/>
            <person name="Natvig D.O."/>
            <person name="Powell A.J."/>
            <person name="Tsang A."/>
            <person name="Grigoriev I.V."/>
        </authorList>
    </citation>
    <scope>NUCLEOTIDE SEQUENCE [LARGE SCALE GENOMIC DNA]</scope>
    <source>
        <strain evidence="19 20">CBS 494.80</strain>
    </source>
</reference>
<dbReference type="Pfam" id="PF00175">
    <property type="entry name" value="NAD_binding_1"/>
    <property type="match status" value="1"/>
</dbReference>
<dbReference type="PRINTS" id="PR00406">
    <property type="entry name" value="CYTB5RDTASE"/>
</dbReference>
<dbReference type="SUPFAM" id="SSF56524">
    <property type="entry name" value="Oxidoreductase molybdopterin-binding domain"/>
    <property type="match status" value="1"/>
</dbReference>
<dbReference type="SUPFAM" id="SSF55856">
    <property type="entry name" value="Cytochrome b5-like heme/steroid binding domain"/>
    <property type="match status" value="1"/>
</dbReference>
<comment type="caution">
    <text evidence="19">The sequence shown here is derived from an EMBL/GenBank/DDBJ whole genome shotgun (WGS) entry which is preliminary data.</text>
</comment>
<evidence type="ECO:0000256" key="9">
    <source>
        <dbReference type="ARBA" id="ARBA00022505"/>
    </source>
</evidence>
<dbReference type="PANTHER" id="PTHR19372">
    <property type="entry name" value="SULFITE REDUCTASE"/>
    <property type="match status" value="1"/>
</dbReference>
<comment type="similarity">
    <text evidence="5">Belongs to the nitrate reductase family.</text>
</comment>
<dbReference type="InterPro" id="IPR014756">
    <property type="entry name" value="Ig_E-set"/>
</dbReference>
<evidence type="ECO:0000256" key="3">
    <source>
        <dbReference type="ARBA" id="ARBA00001974"/>
    </source>
</evidence>
<organism evidence="19 20">
    <name type="scientific">Oculimacula yallundae</name>
    <dbReference type="NCBI Taxonomy" id="86028"/>
    <lineage>
        <taxon>Eukaryota</taxon>
        <taxon>Fungi</taxon>
        <taxon>Dikarya</taxon>
        <taxon>Ascomycota</taxon>
        <taxon>Pezizomycotina</taxon>
        <taxon>Leotiomycetes</taxon>
        <taxon>Helotiales</taxon>
        <taxon>Ploettnerulaceae</taxon>
        <taxon>Oculimacula</taxon>
    </lineage>
</organism>
<evidence type="ECO:0000256" key="1">
    <source>
        <dbReference type="ARBA" id="ARBA00001924"/>
    </source>
</evidence>
<dbReference type="InterPro" id="IPR036400">
    <property type="entry name" value="Cyt_B5-like_heme/steroid_sf"/>
</dbReference>
<evidence type="ECO:0000313" key="19">
    <source>
        <dbReference type="EMBL" id="KAL2065747.1"/>
    </source>
</evidence>
<dbReference type="PANTHER" id="PTHR19372:SF7">
    <property type="entry name" value="SULFITE OXIDASE, MITOCHONDRIAL"/>
    <property type="match status" value="1"/>
</dbReference>
<dbReference type="Gene3D" id="3.10.120.10">
    <property type="entry name" value="Cytochrome b5-like heme/steroid binding domain"/>
    <property type="match status" value="1"/>
</dbReference>
<dbReference type="InterPro" id="IPR017938">
    <property type="entry name" value="Riboflavin_synthase-like_b-brl"/>
</dbReference>
<comment type="cofactor">
    <cofactor evidence="1">
        <name>Mo-molybdopterin</name>
        <dbReference type="ChEBI" id="CHEBI:71302"/>
    </cofactor>
</comment>
<dbReference type="InterPro" id="IPR008333">
    <property type="entry name" value="Cbr1-like_FAD-bd_dom"/>
</dbReference>
<sequence>MPPIPHRVSVKKHPGSSRHEIDNEPDWGQGHEHRVGFKNGQNRVPGLTHSGDEREDSESRGETEIETEEAAEHYDKFREEVKEGKLVNFRDVINAQEDFHLRRPDVHSQGWRYVLNASEDWIKNVEDWPANVERREKEKEEKAKKEKEKGENEEGKDGKADKTDDSAGKNDQEKNDVQQEHEWKRANGDSDKHHDAYAGSAGSDADAEGSEKDENGKSGYEKLREKYSPQEIALLRSLQHEKDYICNLKQNDGKRKSPVNHADPLVSIDEADQLGPDNWIPRSSNLIRLTGKHPLNGEPKLTPLFEAGLITPNEFHYVRNHGAVPHLLWELHKLKISGLKPDQQLELGMDELVGRFDTINIPVALACDGNRRKELNMIKRSKGFNWGSGAVSCAYWKGPLLRDVLLAAGIPEKADQGRRLWVNFEGADEPSEGKYATCIPLDYAMDPSNDIILAYEMNDVPLPADHGHPVRVLIPGYVGGRCVKWLHKIWVSEKENESHYHIWDNRVLPAFITEKDGEFANVGFMHPSTACNEQNLQSVIVKPAQGETIPLDRAKKGKTYRIEGYAYDGGGHEVQRVEISLDDGETWLYCIRKFPEAPIRHGNKFWTWLHWHLDVEISHLIRCKSIIVRCFNVFKNTQPREPSWNTMGMMNNSWYIVKPEIAGEDDGIAKILFRHPVEPGTKEGGWMRLSESERINEAKQAAGAPEKQFTREEIEKHNRDDDCWIVVDGKVYDATSVLEWHPGGKAAITGHGGKVWQATTDEFNSIHDGYAQQKLKGNRPNSWNGFDAISANQTLECILGVVTEKAANFIKKNAEKAAEEAAKSASGSSDVALQKHRWIPVKLSKRTELSKDTRRYTFTLPPKSPKLGLETCQHIQFGFHFKDQMLIRSYTPTRPVRSQEEDGTFDLVVKTYFPDERQPGGAMSNVLDCIPLGEEVEIRGPTGEISYQGSGNFIIEGEEHNFSKVSLILGGSGITPGYALIARILADDKDKTQLRVIDANKSENDILLKEQMERFATEHSEQFKICHVLSHPSDEWKGVKGHVNADIIKGNAFAPDGAKESVVFLCGPPAMIQKAALPALKDWGYEEEKDCFGF</sequence>
<keyword evidence="10" id="KW-0285">Flavoprotein</keyword>
<dbReference type="SUPFAM" id="SSF52343">
    <property type="entry name" value="Ferredoxin reductase-like, C-terminal NADP-linked domain"/>
    <property type="match status" value="1"/>
</dbReference>
<evidence type="ECO:0000256" key="15">
    <source>
        <dbReference type="ARBA" id="ARBA00049155"/>
    </source>
</evidence>
<evidence type="ECO:0000256" key="12">
    <source>
        <dbReference type="ARBA" id="ARBA00022827"/>
    </source>
</evidence>
<feature type="region of interest" description="Disordered" evidence="16">
    <location>
        <begin position="133"/>
        <end position="224"/>
    </location>
</feature>
<evidence type="ECO:0000256" key="10">
    <source>
        <dbReference type="ARBA" id="ARBA00022630"/>
    </source>
</evidence>
<feature type="compositionally biased region" description="Basic and acidic residues" evidence="16">
    <location>
        <begin position="209"/>
        <end position="224"/>
    </location>
</feature>
<dbReference type="InterPro" id="IPR036374">
    <property type="entry name" value="OxRdtase_Mopterin-bd_sf"/>
</dbReference>
<keyword evidence="11" id="KW-0479">Metal-binding</keyword>